<feature type="compositionally biased region" description="Low complexity" evidence="6">
    <location>
        <begin position="29"/>
        <end position="42"/>
    </location>
</feature>
<organism evidence="9 10">
    <name type="scientific">Neoroseomonas terrae</name>
    <dbReference type="NCBI Taxonomy" id="424799"/>
    <lineage>
        <taxon>Bacteria</taxon>
        <taxon>Pseudomonadati</taxon>
        <taxon>Pseudomonadota</taxon>
        <taxon>Alphaproteobacteria</taxon>
        <taxon>Acetobacterales</taxon>
        <taxon>Acetobacteraceae</taxon>
        <taxon>Neoroseomonas</taxon>
    </lineage>
</organism>
<gene>
    <name evidence="9" type="ORF">GXW78_01075</name>
</gene>
<evidence type="ECO:0000259" key="8">
    <source>
        <dbReference type="SMART" id="SM00925"/>
    </source>
</evidence>
<keyword evidence="4" id="KW-0961">Cell wall biogenesis/degradation</keyword>
<dbReference type="Gene3D" id="2.40.40.10">
    <property type="entry name" value="RlpA-like domain"/>
    <property type="match status" value="1"/>
</dbReference>
<dbReference type="Proteomes" id="UP000698752">
    <property type="component" value="Unassembled WGS sequence"/>
</dbReference>
<comment type="catalytic activity">
    <reaction evidence="1">
        <text>Exolytic cleavage of the (1-&gt;4)-beta-glycosidic linkage between N-acetylmuramic acid (MurNAc) and N-acetylglucosamine (GlcNAc) residues in peptidoglycan, from either the reducing or the non-reducing ends of the peptidoglycan chains, with concomitant formation of a 1,6-anhydrobond in the MurNAc residue.</text>
        <dbReference type="EC" id="4.2.2.n1"/>
    </reaction>
</comment>
<dbReference type="Pfam" id="PF03562">
    <property type="entry name" value="MltA"/>
    <property type="match status" value="1"/>
</dbReference>
<dbReference type="PIRSF" id="PIRSF019422">
    <property type="entry name" value="MltA"/>
    <property type="match status" value="1"/>
</dbReference>
<comment type="caution">
    <text evidence="9">The sequence shown here is derived from an EMBL/GenBank/DDBJ whole genome shotgun (WGS) entry which is preliminary data.</text>
</comment>
<evidence type="ECO:0000256" key="1">
    <source>
        <dbReference type="ARBA" id="ARBA00001420"/>
    </source>
</evidence>
<dbReference type="PANTHER" id="PTHR30124">
    <property type="entry name" value="MEMBRANE-BOUND LYTIC MUREIN TRANSGLYCOSYLASE A"/>
    <property type="match status" value="1"/>
</dbReference>
<evidence type="ECO:0000256" key="6">
    <source>
        <dbReference type="SAM" id="MobiDB-lite"/>
    </source>
</evidence>
<dbReference type="InterPro" id="IPR010611">
    <property type="entry name" value="3D_dom"/>
</dbReference>
<keyword evidence="10" id="KW-1185">Reference proteome</keyword>
<dbReference type="InterPro" id="IPR026044">
    <property type="entry name" value="MltA"/>
</dbReference>
<evidence type="ECO:0000256" key="4">
    <source>
        <dbReference type="ARBA" id="ARBA00023316"/>
    </source>
</evidence>
<keyword evidence="7" id="KW-0732">Signal</keyword>
<dbReference type="EC" id="4.2.2.n1" evidence="2"/>
<dbReference type="EMBL" id="JAAEDI010000001">
    <property type="protein sequence ID" value="MBR0648241.1"/>
    <property type="molecule type" value="Genomic_DNA"/>
</dbReference>
<reference evidence="10" key="1">
    <citation type="journal article" date="2021" name="Syst. Appl. Microbiol.">
        <title>Roseomonas hellenica sp. nov., isolated from roots of wild-growing Alkanna tinctoria.</title>
        <authorList>
            <person name="Rat A."/>
            <person name="Naranjo H.D."/>
            <person name="Lebbe L."/>
            <person name="Cnockaert M."/>
            <person name="Krigas N."/>
            <person name="Grigoriadou K."/>
            <person name="Maloupa E."/>
            <person name="Willems A."/>
        </authorList>
    </citation>
    <scope>NUCLEOTIDE SEQUENCE [LARGE SCALE GENOMIC DNA]</scope>
    <source>
        <strain evidence="10">LMG 31159</strain>
    </source>
</reference>
<protein>
    <recommendedName>
        <fullName evidence="2">peptidoglycan lytic exotransglycosylase</fullName>
        <ecNumber evidence="2">4.2.2.n1</ecNumber>
    </recommendedName>
    <alternativeName>
        <fullName evidence="5">Murein hydrolase A</fullName>
    </alternativeName>
</protein>
<feature type="chain" id="PRO_5046189177" description="peptidoglycan lytic exotransglycosylase" evidence="7">
    <location>
        <begin position="31"/>
        <end position="458"/>
    </location>
</feature>
<evidence type="ECO:0000313" key="9">
    <source>
        <dbReference type="EMBL" id="MBR0648241.1"/>
    </source>
</evidence>
<keyword evidence="3" id="KW-0456">Lyase</keyword>
<dbReference type="CDD" id="cd14668">
    <property type="entry name" value="mlta_B"/>
    <property type="match status" value="1"/>
</dbReference>
<dbReference type="Pfam" id="PF06725">
    <property type="entry name" value="3D"/>
    <property type="match status" value="1"/>
</dbReference>
<feature type="region of interest" description="Disordered" evidence="6">
    <location>
        <begin position="29"/>
        <end position="52"/>
    </location>
</feature>
<evidence type="ECO:0000256" key="3">
    <source>
        <dbReference type="ARBA" id="ARBA00023239"/>
    </source>
</evidence>
<sequence length="458" mass="49091">MHRKGRHGRAAWSAALPLLMGLLLCGPAPAQQQPASSPQADAPRPEEPPPPPLLRAVTFADLPGWQADAHAEILPALLASCAAMRPMRPDAVLGGDGEAALRAGTASAWLAVCPDLRDLSRSLPRAPRLIGNARPGPAFERRMNAWRATNNATVRTFLETRFEPFAAGTGTMTGYYEPILRGSAEPSEAFRTPLLARPPELVEQSVPGNPLRRRYGMMVEGKLEPFFDRTAIDTGALAGRGLELVWVDDAADAFFLHIQGSGRVVLPDGRLLRVGYAGQNGRSYVPIGRVLIERGALTRDQMSMQAIRAWLAGAGHDSAAEVLRSNPSYVFFRLVDNLTPEQGPIGALGVPLTPRRSVAVDRAFIPLGAPMFVTVRDPMARRDAPSAGRLVVAQDTGGAIRGPARTDFFWGWGNEAGERAGRMRDDAEVYVLLPRQTEVAVAPDPQTGAAAPVAAAAR</sequence>
<feature type="domain" description="Lytic transglycosylase MltA" evidence="8">
    <location>
        <begin position="179"/>
        <end position="333"/>
    </location>
</feature>
<feature type="signal peptide" evidence="7">
    <location>
        <begin position="1"/>
        <end position="30"/>
    </location>
</feature>
<dbReference type="Gene3D" id="2.40.240.50">
    <property type="entry name" value="Barwin-like endoglucanases"/>
    <property type="match status" value="1"/>
</dbReference>
<accession>A0ABS5EB50</accession>
<evidence type="ECO:0000256" key="2">
    <source>
        <dbReference type="ARBA" id="ARBA00012587"/>
    </source>
</evidence>
<dbReference type="SMART" id="SM00925">
    <property type="entry name" value="MltA"/>
    <property type="match status" value="1"/>
</dbReference>
<dbReference type="SUPFAM" id="SSF50685">
    <property type="entry name" value="Barwin-like endoglucanases"/>
    <property type="match status" value="1"/>
</dbReference>
<proteinExistence type="predicted"/>
<evidence type="ECO:0000313" key="10">
    <source>
        <dbReference type="Proteomes" id="UP000698752"/>
    </source>
</evidence>
<dbReference type="RefSeq" id="WP_211865277.1">
    <property type="nucleotide sequence ID" value="NZ_JAAEDI010000001.1"/>
</dbReference>
<name>A0ABS5EB50_9PROT</name>
<dbReference type="CDD" id="cd14485">
    <property type="entry name" value="mltA_like_LT_A"/>
    <property type="match status" value="1"/>
</dbReference>
<dbReference type="InterPro" id="IPR005300">
    <property type="entry name" value="MltA_B"/>
</dbReference>
<dbReference type="InterPro" id="IPR036908">
    <property type="entry name" value="RlpA-like_sf"/>
</dbReference>
<evidence type="ECO:0000256" key="5">
    <source>
        <dbReference type="ARBA" id="ARBA00030918"/>
    </source>
</evidence>
<dbReference type="PANTHER" id="PTHR30124:SF0">
    <property type="entry name" value="MEMBRANE-BOUND LYTIC MUREIN TRANSGLYCOSYLASE A"/>
    <property type="match status" value="1"/>
</dbReference>
<evidence type="ECO:0000256" key="7">
    <source>
        <dbReference type="SAM" id="SignalP"/>
    </source>
</evidence>